<name>A0A3G8ZIN1_9ACTN</name>
<evidence type="ECO:0000256" key="1">
    <source>
        <dbReference type="SAM" id="Coils"/>
    </source>
</evidence>
<keyword evidence="2" id="KW-0812">Transmembrane</keyword>
<protein>
    <submittedName>
        <fullName evidence="3">Uncharacterized protein</fullName>
    </submittedName>
</protein>
<sequence length="268" mass="29444">MLITTRKILPFLGVAALTAFLVSLDFLAPGAGWWSSHPMTAGAASALITFIALGLLLEGALKQREAAKLAPILTVAYRSLAQYANDAGRVLLAPLNGPDLFGLGIPGFDRNEVDRIRARLRNNGISPTFNEATGSWKLQNRALLKTTLEKLLVDPAYIQELFRDVATMRRSLQEATAKWAPVMLTSNSTSHDLGDLRQLTNAMELLQEHIRKSRAVGSSTENWVHDPDWLAGVSQQFWSTVACYEQMRDRFGDLAALPSDAIVNRRSG</sequence>
<gene>
    <name evidence="3" type="ORF">EH165_01690</name>
</gene>
<keyword evidence="2" id="KW-1133">Transmembrane helix</keyword>
<proteinExistence type="predicted"/>
<keyword evidence="2" id="KW-0472">Membrane</keyword>
<feature type="transmembrane region" description="Helical" evidence="2">
    <location>
        <begin position="40"/>
        <end position="61"/>
    </location>
</feature>
<keyword evidence="4" id="KW-1185">Reference proteome</keyword>
<dbReference type="OrthoDB" id="5189155at2"/>
<evidence type="ECO:0000313" key="4">
    <source>
        <dbReference type="Proteomes" id="UP000268084"/>
    </source>
</evidence>
<accession>A0A3G8ZIN1</accession>
<keyword evidence="1" id="KW-0175">Coiled coil</keyword>
<dbReference type="RefSeq" id="WP_124797755.1">
    <property type="nucleotide sequence ID" value="NZ_CP034170.1"/>
</dbReference>
<dbReference type="AlphaFoldDB" id="A0A3G8ZIN1"/>
<reference evidence="3 4" key="1">
    <citation type="submission" date="2018-11" db="EMBL/GenBank/DDBJ databases">
        <authorList>
            <person name="Da X."/>
        </authorList>
    </citation>
    <scope>NUCLEOTIDE SEQUENCE [LARGE SCALE GENOMIC DNA]</scope>
    <source>
        <strain evidence="3 4">S14-144</strain>
    </source>
</reference>
<dbReference type="Proteomes" id="UP000268084">
    <property type="component" value="Chromosome"/>
</dbReference>
<dbReference type="EMBL" id="CP034170">
    <property type="protein sequence ID" value="AZI57070.1"/>
    <property type="molecule type" value="Genomic_DNA"/>
</dbReference>
<organism evidence="3 4">
    <name type="scientific">Nakamurella antarctica</name>
    <dbReference type="NCBI Taxonomy" id="1902245"/>
    <lineage>
        <taxon>Bacteria</taxon>
        <taxon>Bacillati</taxon>
        <taxon>Actinomycetota</taxon>
        <taxon>Actinomycetes</taxon>
        <taxon>Nakamurellales</taxon>
        <taxon>Nakamurellaceae</taxon>
        <taxon>Nakamurella</taxon>
    </lineage>
</organism>
<evidence type="ECO:0000313" key="3">
    <source>
        <dbReference type="EMBL" id="AZI57070.1"/>
    </source>
</evidence>
<feature type="coiled-coil region" evidence="1">
    <location>
        <begin position="158"/>
        <end position="216"/>
    </location>
</feature>
<dbReference type="KEGG" id="nak:EH165_01690"/>
<evidence type="ECO:0000256" key="2">
    <source>
        <dbReference type="SAM" id="Phobius"/>
    </source>
</evidence>
<reference evidence="3 4" key="2">
    <citation type="submission" date="2018-12" db="EMBL/GenBank/DDBJ databases">
        <title>Nakamurella antarcticus sp. nov., isolated from Antarctica South Shetland Islands soil.</title>
        <authorList>
            <person name="Peng F."/>
        </authorList>
    </citation>
    <scope>NUCLEOTIDE SEQUENCE [LARGE SCALE GENOMIC DNA]</scope>
    <source>
        <strain evidence="3 4">S14-144</strain>
    </source>
</reference>